<protein>
    <submittedName>
        <fullName evidence="1">NADH dehydrogenase subunit 5</fullName>
    </submittedName>
</protein>
<dbReference type="EMBL" id="CWJI01000015">
    <property type="protein sequence ID" value="CRY56569.1"/>
    <property type="molecule type" value="Genomic_DNA"/>
</dbReference>
<dbReference type="RefSeq" id="WP_053010176.1">
    <property type="nucleotide sequence ID" value="NZ_CWJI01000015.1"/>
</dbReference>
<dbReference type="Proteomes" id="UP000043316">
    <property type="component" value="Unassembled WGS sequence"/>
</dbReference>
<gene>
    <name evidence="1" type="ORF">ERS008476_03613</name>
</gene>
<reference evidence="2" key="1">
    <citation type="submission" date="2015-03" db="EMBL/GenBank/DDBJ databases">
        <authorList>
            <consortium name="Pathogen Informatics"/>
        </authorList>
    </citation>
    <scope>NUCLEOTIDE SEQUENCE [LARGE SCALE GENOMIC DNA]</scope>
    <source>
        <strain evidence="2">R148</strain>
    </source>
</reference>
<evidence type="ECO:0000313" key="2">
    <source>
        <dbReference type="Proteomes" id="UP000043316"/>
    </source>
</evidence>
<sequence>MGDITTGYFSSHKLSCHDLDSLQSKPEQFNANLSIMDKIFDFFRMILSNETKGQALAKLNEFMHENHLAHSPVELLGIFEKILPEEIKNNIVVYFRYEDSDRKFKSVEICCNDKRLEITPDSCWLTPWDEEKINNSKINVIEVIEKKDTGTCSDEINFIKNDVIYQNNEESVFGGAVNRELNTIIGTCSKEPEYSTMKYNAKIMVNIKNEEAKFEKFILSYDGDSRLEIPIRDDGHELIALTHKNMKINYYYTSCPYHEMTTLFEQIDADLNSILVKDKYDNRVERYKFIGEVYDEIKKINGLIDVNEIFRVMNVNTKTEEESSQYINSCVSNALKEAKQLQVNEVDDEFENQQVVLIKENLNSIKQSMINEMSQSPNDAEGKINYVEHVINHLREKPQIFTGKEAEIESALVNQTIFNINKLREHCQRSLKMES</sequence>
<organism evidence="1 2">
    <name type="scientific">Yersinia intermedia</name>
    <dbReference type="NCBI Taxonomy" id="631"/>
    <lineage>
        <taxon>Bacteria</taxon>
        <taxon>Pseudomonadati</taxon>
        <taxon>Pseudomonadota</taxon>
        <taxon>Gammaproteobacteria</taxon>
        <taxon>Enterobacterales</taxon>
        <taxon>Yersiniaceae</taxon>
        <taxon>Yersinia</taxon>
    </lineage>
</organism>
<accession>A0A0H5LZF2</accession>
<proteinExistence type="predicted"/>
<name>A0A0H5LZF2_YERIN</name>
<evidence type="ECO:0000313" key="1">
    <source>
        <dbReference type="EMBL" id="CRY56569.1"/>
    </source>
</evidence>
<dbReference type="AlphaFoldDB" id="A0A0H5LZF2"/>